<evidence type="ECO:0000313" key="1">
    <source>
        <dbReference type="EMBL" id="SNS82906.1"/>
    </source>
</evidence>
<sequence length="68" mass="7418">MAESLVDVDEEALAEAAKRFGTTTTTETVNAALREAAARSRRARALGELVKIADTGQFDELLDKRNRP</sequence>
<dbReference type="InterPro" id="IPR019239">
    <property type="entry name" value="VapB_antitoxin"/>
</dbReference>
<proteinExistence type="predicted"/>
<reference evidence="1 2" key="1">
    <citation type="submission" date="2017-06" db="EMBL/GenBank/DDBJ databases">
        <authorList>
            <person name="Kim H.J."/>
            <person name="Triplett B.A."/>
        </authorList>
    </citation>
    <scope>NUCLEOTIDE SEQUENCE [LARGE SCALE GENOMIC DNA]</scope>
    <source>
        <strain evidence="1 2">DSM 43151</strain>
    </source>
</reference>
<dbReference type="Pfam" id="PF09957">
    <property type="entry name" value="VapB_antitoxin"/>
    <property type="match status" value="1"/>
</dbReference>
<accession>A0A239HNE5</accession>
<dbReference type="RefSeq" id="WP_089298254.1">
    <property type="nucleotide sequence ID" value="NZ_BOMU01000102.1"/>
</dbReference>
<name>A0A239HNE5_9ACTN</name>
<protein>
    <submittedName>
        <fullName evidence="1">Antitoxin of type II TA system, VapB</fullName>
    </submittedName>
</protein>
<dbReference type="EMBL" id="FZNR01000025">
    <property type="protein sequence ID" value="SNS82906.1"/>
    <property type="molecule type" value="Genomic_DNA"/>
</dbReference>
<dbReference type="AlphaFoldDB" id="A0A239HNE5"/>
<evidence type="ECO:0000313" key="2">
    <source>
        <dbReference type="Proteomes" id="UP000198415"/>
    </source>
</evidence>
<keyword evidence="2" id="KW-1185">Reference proteome</keyword>
<organism evidence="1 2">
    <name type="scientific">Actinoplanes regularis</name>
    <dbReference type="NCBI Taxonomy" id="52697"/>
    <lineage>
        <taxon>Bacteria</taxon>
        <taxon>Bacillati</taxon>
        <taxon>Actinomycetota</taxon>
        <taxon>Actinomycetes</taxon>
        <taxon>Micromonosporales</taxon>
        <taxon>Micromonosporaceae</taxon>
        <taxon>Actinoplanes</taxon>
    </lineage>
</organism>
<dbReference type="Proteomes" id="UP000198415">
    <property type="component" value="Unassembled WGS sequence"/>
</dbReference>
<gene>
    <name evidence="1" type="ORF">SAMN06264365_12571</name>
</gene>